<sequence>MKIQCDVCQNEVASLFCPADEACLCHACDRTIHHANKLAHQHKRFSLHHSNSKDTPLCDICHERHAYVFCKEDRAILCRECDLSVHLVNEHTKKHDRFLLTGVKIGAASSEPTSFPSNVTATGERTTSCSNMNAPSSCSNGKIGSSRMVGDNLACDTGSVSTSSISEYLIETIPGYCMEDLLDASFASNAFSKDYDHQSAFERQDVQAGMCSFPLQTWAPQSQLSTHSNLHPRIDSLVGAMEMPKAKASEGYSNWVYNNDYAVYKVPSISPQLIKKCRRSR</sequence>
<evidence type="ECO:0000256" key="2">
    <source>
        <dbReference type="ARBA" id="ARBA00022723"/>
    </source>
</evidence>
<dbReference type="GO" id="GO:0006355">
    <property type="term" value="P:regulation of DNA-templated transcription"/>
    <property type="evidence" value="ECO:0007669"/>
    <property type="project" value="TreeGrafter"/>
</dbReference>
<dbReference type="InterPro" id="IPR049808">
    <property type="entry name" value="CONSTANS-like_Bbox1"/>
</dbReference>
<evidence type="ECO:0000256" key="4">
    <source>
        <dbReference type="ARBA" id="ARBA00022771"/>
    </source>
</evidence>
<feature type="domain" description="B box-type" evidence="10">
    <location>
        <begin position="53"/>
        <end position="100"/>
    </location>
</feature>
<keyword evidence="5" id="KW-0862">Zinc</keyword>
<evidence type="ECO:0000256" key="6">
    <source>
        <dbReference type="ARBA" id="ARBA00023015"/>
    </source>
</evidence>
<dbReference type="InterPro" id="IPR000315">
    <property type="entry name" value="Znf_B-box"/>
</dbReference>
<dbReference type="CDD" id="cd19821">
    <property type="entry name" value="Bbox1_BBX-like"/>
    <property type="match status" value="2"/>
</dbReference>
<dbReference type="PROSITE" id="PS50119">
    <property type="entry name" value="ZF_BBOX"/>
    <property type="match status" value="2"/>
</dbReference>
<evidence type="ECO:0000256" key="5">
    <source>
        <dbReference type="ARBA" id="ARBA00022833"/>
    </source>
</evidence>
<organism evidence="11 12">
    <name type="scientific">Cajanus cajan</name>
    <name type="common">Pigeon pea</name>
    <name type="synonym">Cajanus indicus</name>
    <dbReference type="NCBI Taxonomy" id="3821"/>
    <lineage>
        <taxon>Eukaryota</taxon>
        <taxon>Viridiplantae</taxon>
        <taxon>Streptophyta</taxon>
        <taxon>Embryophyta</taxon>
        <taxon>Tracheophyta</taxon>
        <taxon>Spermatophyta</taxon>
        <taxon>Magnoliopsida</taxon>
        <taxon>eudicotyledons</taxon>
        <taxon>Gunneridae</taxon>
        <taxon>Pentapetalae</taxon>
        <taxon>rosids</taxon>
        <taxon>fabids</taxon>
        <taxon>Fabales</taxon>
        <taxon>Fabaceae</taxon>
        <taxon>Papilionoideae</taxon>
        <taxon>50 kb inversion clade</taxon>
        <taxon>NPAAA clade</taxon>
        <taxon>indigoferoid/millettioid clade</taxon>
        <taxon>Phaseoleae</taxon>
        <taxon>Cajanus</taxon>
    </lineage>
</organism>
<dbReference type="EMBL" id="KQ483717">
    <property type="protein sequence ID" value="KYP42424.1"/>
    <property type="molecule type" value="Genomic_DNA"/>
</dbReference>
<gene>
    <name evidence="11" type="ORF">KK1_036170</name>
</gene>
<dbReference type="OrthoDB" id="153872at2759"/>
<dbReference type="Proteomes" id="UP000075243">
    <property type="component" value="Unassembled WGS sequence"/>
</dbReference>
<dbReference type="GO" id="GO:0005634">
    <property type="term" value="C:nucleus"/>
    <property type="evidence" value="ECO:0007669"/>
    <property type="project" value="UniProtKB-SubCell"/>
</dbReference>
<dbReference type="Pfam" id="PF00643">
    <property type="entry name" value="zf-B_box"/>
    <property type="match status" value="2"/>
</dbReference>
<feature type="domain" description="B box-type" evidence="10">
    <location>
        <begin position="1"/>
        <end position="47"/>
    </location>
</feature>
<dbReference type="OMA" id="ANEHTTK"/>
<dbReference type="PANTHER" id="PTHR31832">
    <property type="entry name" value="B-BOX ZINC FINGER PROTEIN 22"/>
    <property type="match status" value="1"/>
</dbReference>
<dbReference type="GO" id="GO:0008270">
    <property type="term" value="F:zinc ion binding"/>
    <property type="evidence" value="ECO:0007669"/>
    <property type="project" value="UniProtKB-KW"/>
</dbReference>
<dbReference type="Gene3D" id="3.30.160.60">
    <property type="entry name" value="Classic Zinc Finger"/>
    <property type="match status" value="1"/>
</dbReference>
<evidence type="ECO:0000259" key="10">
    <source>
        <dbReference type="PROSITE" id="PS50119"/>
    </source>
</evidence>
<keyword evidence="8" id="KW-0539">Nucleus</keyword>
<evidence type="ECO:0000256" key="8">
    <source>
        <dbReference type="ARBA" id="ARBA00023242"/>
    </source>
</evidence>
<reference evidence="11" key="1">
    <citation type="journal article" date="2012" name="Nat. Biotechnol.">
        <title>Draft genome sequence of pigeonpea (Cajanus cajan), an orphan legume crop of resource-poor farmers.</title>
        <authorList>
            <person name="Varshney R.K."/>
            <person name="Chen W."/>
            <person name="Li Y."/>
            <person name="Bharti A.K."/>
            <person name="Saxena R.K."/>
            <person name="Schlueter J.A."/>
            <person name="Donoghue M.T."/>
            <person name="Azam S."/>
            <person name="Fan G."/>
            <person name="Whaley A.M."/>
            <person name="Farmer A.D."/>
            <person name="Sheridan J."/>
            <person name="Iwata A."/>
            <person name="Tuteja R."/>
            <person name="Penmetsa R.V."/>
            <person name="Wu W."/>
            <person name="Upadhyaya H.D."/>
            <person name="Yang S.P."/>
            <person name="Shah T."/>
            <person name="Saxena K.B."/>
            <person name="Michael T."/>
            <person name="McCombie W.R."/>
            <person name="Yang B."/>
            <person name="Zhang G."/>
            <person name="Yang H."/>
            <person name="Wang J."/>
            <person name="Spillane C."/>
            <person name="Cook D.R."/>
            <person name="May G.D."/>
            <person name="Xu X."/>
            <person name="Jackson S.A."/>
        </authorList>
    </citation>
    <scope>NUCLEOTIDE SEQUENCE [LARGE SCALE GENOMIC DNA]</scope>
</reference>
<comment type="subcellular location">
    <subcellularLocation>
        <location evidence="1">Nucleus</location>
    </subcellularLocation>
</comment>
<keyword evidence="4 9" id="KW-0863">Zinc-finger</keyword>
<evidence type="ECO:0000313" key="11">
    <source>
        <dbReference type="EMBL" id="KYP42424.1"/>
    </source>
</evidence>
<dbReference type="PANTHER" id="PTHR31832:SF84">
    <property type="entry name" value="TRANSCRIPTION FACTOR INTERACTOR AND REGULATOR ZNF-B FAMILY-RELATED"/>
    <property type="match status" value="1"/>
</dbReference>
<evidence type="ECO:0000256" key="3">
    <source>
        <dbReference type="ARBA" id="ARBA00022737"/>
    </source>
</evidence>
<dbReference type="AlphaFoldDB" id="A0A151RII4"/>
<dbReference type="GO" id="GO:0009640">
    <property type="term" value="P:photomorphogenesis"/>
    <property type="evidence" value="ECO:0007669"/>
    <property type="project" value="TreeGrafter"/>
</dbReference>
<proteinExistence type="predicted"/>
<name>A0A151RII4_CAJCA</name>
<evidence type="ECO:0000256" key="9">
    <source>
        <dbReference type="PROSITE-ProRule" id="PRU00024"/>
    </source>
</evidence>
<evidence type="ECO:0000256" key="7">
    <source>
        <dbReference type="ARBA" id="ARBA00023163"/>
    </source>
</evidence>
<accession>A0A151RII4</accession>
<dbReference type="InterPro" id="IPR051979">
    <property type="entry name" value="B-box_zinc_finger"/>
</dbReference>
<keyword evidence="2" id="KW-0479">Metal-binding</keyword>
<dbReference type="Gramene" id="C.cajan_32883.t">
    <property type="protein sequence ID" value="C.cajan_32883.t"/>
    <property type="gene ID" value="C.cajan_32883"/>
</dbReference>
<dbReference type="SMART" id="SM00336">
    <property type="entry name" value="BBOX"/>
    <property type="match status" value="2"/>
</dbReference>
<keyword evidence="6" id="KW-0805">Transcription regulation</keyword>
<keyword evidence="7" id="KW-0804">Transcription</keyword>
<keyword evidence="3" id="KW-0677">Repeat</keyword>
<evidence type="ECO:0000313" key="12">
    <source>
        <dbReference type="Proteomes" id="UP000075243"/>
    </source>
</evidence>
<protein>
    <submittedName>
        <fullName evidence="11">Salt tolerance-like protein At1g75540 family</fullName>
    </submittedName>
</protein>
<keyword evidence="12" id="KW-1185">Reference proteome</keyword>
<evidence type="ECO:0000256" key="1">
    <source>
        <dbReference type="ARBA" id="ARBA00004123"/>
    </source>
</evidence>